<feature type="transmembrane region" description="Helical" evidence="1">
    <location>
        <begin position="400"/>
        <end position="421"/>
    </location>
</feature>
<dbReference type="STRING" id="1618436.UV59_C0003G0054"/>
<keyword evidence="1" id="KW-0472">Membrane</keyword>
<protein>
    <submittedName>
        <fullName evidence="2">Uncharacterized protein</fullName>
    </submittedName>
</protein>
<feature type="transmembrane region" description="Helical" evidence="1">
    <location>
        <begin position="201"/>
        <end position="217"/>
    </location>
</feature>
<feature type="transmembrane region" description="Helical" evidence="1">
    <location>
        <begin position="179"/>
        <end position="195"/>
    </location>
</feature>
<sequence length="973" mass="111602">MGWDNVMPEFNFSLNLKRSIFAVWQGYRGLGHIDSMSHAANILHTVTLWVMSFILPIYLLRYTFHFGMHFAGAVGMYLLLGKVFNNIVIPTKRQRVEGSSSTNFAELDSSTVLRFARNDKNTLGMTKIIPILGALFYQLNFVTIQMFYTPLEAFSVHFAALPFLALTLIKYLQKPTRKHFVLFLLVLILSTPQFFVSTLILPVFFLIVSILGSFLLFKKTTLRRCLRITASFFVVNAFWLLPFIYGAVTNAATIAEAKINQMSSEEIFLRNKVFGDTFNVLTLHGFSLNFVDLNADRISHLMMQPWRDHLYQIVPTVISITFAVVMLTGLFVAIRLLVRKSHEQPMFNKEIVFPFILSFLFAISMLGNNIPVLRELMNLLRTTIPFFGEAYRFPFTKFSLLFSFSYTVFFTVGIYLVAILFKAQRLRQLFLVIFSTGIFFLSLPAFSGNFFYPQLKVVLPKSYLQLFSYLHKQVPESERIVSLPAFEYWSWKYYRWGYRGSGFLWQGIPQPLMDRAFDPWSNFNENFYWELSYAIYRKDPELLGNVFDKYNVTLALFDNSLISAGQNRALFNEEIKTLLRQISFQPLATFGDLVLYQKANKIISNLVAVFDKLPTVFPAYVSSNNDRAYKQFSTYVNTNNDNEANIIYPFRALSTVTSSKKTREFVVFENGESFIFRSTLVNDNNGKPIQSGTYDKNEKLVFDANKNNELNAIKVTSCGSLIQSGKSVISDEYSGQNNWLHFSSLNTKNCLSFGLGNLSHNEGYLIAIESRNLAGTPLRVGLINRTAKHTEIEADLPRESNWITTYFILPPLAQDGLGYDIYITNNSIGADLSENDIGNVRVYSFPYEELLNFHLPTDMNSLAVSQSAIAEKLFSSLYKVTFTKNLENNVALWQAYDPGWLALQKTNSFPFLKPVGKHVLVNNWANGWQLKKSQIISPNDQTTVYLFFWPQILQWVGFGLLPLPFILLLRRKH</sequence>
<name>A0A0G1CKM4_9BACT</name>
<feature type="transmembrane region" description="Helical" evidence="1">
    <location>
        <begin position="350"/>
        <end position="370"/>
    </location>
</feature>
<evidence type="ECO:0000313" key="3">
    <source>
        <dbReference type="Proteomes" id="UP000034543"/>
    </source>
</evidence>
<feature type="transmembrane region" description="Helical" evidence="1">
    <location>
        <begin position="42"/>
        <end position="60"/>
    </location>
</feature>
<keyword evidence="1" id="KW-1133">Transmembrane helix</keyword>
<evidence type="ECO:0000313" key="2">
    <source>
        <dbReference type="EMBL" id="KKS86059.1"/>
    </source>
</evidence>
<gene>
    <name evidence="2" type="ORF">UV59_C0003G0054</name>
</gene>
<feature type="transmembrane region" description="Helical" evidence="1">
    <location>
        <begin position="944"/>
        <end position="969"/>
    </location>
</feature>
<feature type="transmembrane region" description="Helical" evidence="1">
    <location>
        <begin position="66"/>
        <end position="85"/>
    </location>
</feature>
<dbReference type="EMBL" id="LCFB01000003">
    <property type="protein sequence ID" value="KKS86059.1"/>
    <property type="molecule type" value="Genomic_DNA"/>
</dbReference>
<feature type="transmembrane region" description="Helical" evidence="1">
    <location>
        <begin position="128"/>
        <end position="148"/>
    </location>
</feature>
<accession>A0A0G1CKM4</accession>
<feature type="transmembrane region" description="Helical" evidence="1">
    <location>
        <begin position="154"/>
        <end position="172"/>
    </location>
</feature>
<evidence type="ECO:0000256" key="1">
    <source>
        <dbReference type="SAM" id="Phobius"/>
    </source>
</evidence>
<feature type="transmembrane region" description="Helical" evidence="1">
    <location>
        <begin position="428"/>
        <end position="452"/>
    </location>
</feature>
<dbReference type="AlphaFoldDB" id="A0A0G1CKM4"/>
<reference evidence="2 3" key="1">
    <citation type="journal article" date="2015" name="Nature">
        <title>rRNA introns, odd ribosomes, and small enigmatic genomes across a large radiation of phyla.</title>
        <authorList>
            <person name="Brown C.T."/>
            <person name="Hug L.A."/>
            <person name="Thomas B.C."/>
            <person name="Sharon I."/>
            <person name="Castelle C.J."/>
            <person name="Singh A."/>
            <person name="Wilkins M.J."/>
            <person name="Williams K.H."/>
            <person name="Banfield J.F."/>
        </authorList>
    </citation>
    <scope>NUCLEOTIDE SEQUENCE [LARGE SCALE GENOMIC DNA]</scope>
</reference>
<dbReference type="Proteomes" id="UP000034543">
    <property type="component" value="Unassembled WGS sequence"/>
</dbReference>
<organism evidence="2 3">
    <name type="scientific">Candidatus Gottesmanbacteria bacterium GW2011_GWA1_43_11</name>
    <dbReference type="NCBI Taxonomy" id="1618436"/>
    <lineage>
        <taxon>Bacteria</taxon>
        <taxon>Candidatus Gottesmaniibacteriota</taxon>
    </lineage>
</organism>
<feature type="transmembrane region" description="Helical" evidence="1">
    <location>
        <begin position="229"/>
        <end position="248"/>
    </location>
</feature>
<proteinExistence type="predicted"/>
<comment type="caution">
    <text evidence="2">The sequence shown here is derived from an EMBL/GenBank/DDBJ whole genome shotgun (WGS) entry which is preliminary data.</text>
</comment>
<keyword evidence="1" id="KW-0812">Transmembrane</keyword>
<feature type="transmembrane region" description="Helical" evidence="1">
    <location>
        <begin position="310"/>
        <end position="338"/>
    </location>
</feature>